<dbReference type="Gramene" id="Pp3c5_25280V3.5">
    <property type="protein sequence ID" value="Pp3c5_25280V3.5"/>
    <property type="gene ID" value="Pp3c5_25280"/>
</dbReference>
<reference evidence="2 4" key="1">
    <citation type="journal article" date="2008" name="Science">
        <title>The Physcomitrella genome reveals evolutionary insights into the conquest of land by plants.</title>
        <authorList>
            <person name="Rensing S."/>
            <person name="Lang D."/>
            <person name="Zimmer A."/>
            <person name="Terry A."/>
            <person name="Salamov A."/>
            <person name="Shapiro H."/>
            <person name="Nishiyama T."/>
            <person name="Perroud P.-F."/>
            <person name="Lindquist E."/>
            <person name="Kamisugi Y."/>
            <person name="Tanahashi T."/>
            <person name="Sakakibara K."/>
            <person name="Fujita T."/>
            <person name="Oishi K."/>
            <person name="Shin-I T."/>
            <person name="Kuroki Y."/>
            <person name="Toyoda A."/>
            <person name="Suzuki Y."/>
            <person name="Hashimoto A."/>
            <person name="Yamaguchi K."/>
            <person name="Sugano A."/>
            <person name="Kohara Y."/>
            <person name="Fujiyama A."/>
            <person name="Anterola A."/>
            <person name="Aoki S."/>
            <person name="Ashton N."/>
            <person name="Barbazuk W.B."/>
            <person name="Barker E."/>
            <person name="Bennetzen J."/>
            <person name="Bezanilla M."/>
            <person name="Blankenship R."/>
            <person name="Cho S.H."/>
            <person name="Dutcher S."/>
            <person name="Estelle M."/>
            <person name="Fawcett J.A."/>
            <person name="Gundlach H."/>
            <person name="Hanada K."/>
            <person name="Heyl A."/>
            <person name="Hicks K.A."/>
            <person name="Hugh J."/>
            <person name="Lohr M."/>
            <person name="Mayer K."/>
            <person name="Melkozernov A."/>
            <person name="Murata T."/>
            <person name="Nelson D."/>
            <person name="Pils B."/>
            <person name="Prigge M."/>
            <person name="Reiss B."/>
            <person name="Renner T."/>
            <person name="Rombauts S."/>
            <person name="Rushton P."/>
            <person name="Sanderfoot A."/>
            <person name="Schween G."/>
            <person name="Shiu S.-H."/>
            <person name="Stueber K."/>
            <person name="Theodoulou F.L."/>
            <person name="Tu H."/>
            <person name="Van de Peer Y."/>
            <person name="Verrier P.J."/>
            <person name="Waters E."/>
            <person name="Wood A."/>
            <person name="Yang L."/>
            <person name="Cove D."/>
            <person name="Cuming A."/>
            <person name="Hasebe M."/>
            <person name="Lucas S."/>
            <person name="Mishler D.B."/>
            <person name="Reski R."/>
            <person name="Grigoriev I."/>
            <person name="Quatrano R.S."/>
            <person name="Boore J.L."/>
        </authorList>
    </citation>
    <scope>NUCLEOTIDE SEQUENCE [LARGE SCALE GENOMIC DNA]</scope>
    <source>
        <strain evidence="3 4">cv. Gransden 2004</strain>
    </source>
</reference>
<dbReference type="FunCoup" id="A0A2K1KL09">
    <property type="interactions" value="1119"/>
</dbReference>
<evidence type="ECO:0000313" key="2">
    <source>
        <dbReference type="EMBL" id="PNR54464.1"/>
    </source>
</evidence>
<dbReference type="PANTHER" id="PTHR33739:SF3">
    <property type="entry name" value="OS07G0681500 PROTEIN"/>
    <property type="match status" value="1"/>
</dbReference>
<dbReference type="OrthoDB" id="683212at2759"/>
<reference evidence="2 4" key="2">
    <citation type="journal article" date="2018" name="Plant J.">
        <title>The Physcomitrella patens chromosome-scale assembly reveals moss genome structure and evolution.</title>
        <authorList>
            <person name="Lang D."/>
            <person name="Ullrich K.K."/>
            <person name="Murat F."/>
            <person name="Fuchs J."/>
            <person name="Jenkins J."/>
            <person name="Haas F.B."/>
            <person name="Piednoel M."/>
            <person name="Gundlach H."/>
            <person name="Van Bel M."/>
            <person name="Meyberg R."/>
            <person name="Vives C."/>
            <person name="Morata J."/>
            <person name="Symeonidi A."/>
            <person name="Hiss M."/>
            <person name="Muchero W."/>
            <person name="Kamisugi Y."/>
            <person name="Saleh O."/>
            <person name="Blanc G."/>
            <person name="Decker E.L."/>
            <person name="van Gessel N."/>
            <person name="Grimwood J."/>
            <person name="Hayes R.D."/>
            <person name="Graham S.W."/>
            <person name="Gunter L.E."/>
            <person name="McDaniel S.F."/>
            <person name="Hoernstein S.N.W."/>
            <person name="Larsson A."/>
            <person name="Li F.W."/>
            <person name="Perroud P.F."/>
            <person name="Phillips J."/>
            <person name="Ranjan P."/>
            <person name="Rokshar D.S."/>
            <person name="Rothfels C.J."/>
            <person name="Schneider L."/>
            <person name="Shu S."/>
            <person name="Stevenson D.W."/>
            <person name="Thummler F."/>
            <person name="Tillich M."/>
            <person name="Villarreal Aguilar J.C."/>
            <person name="Widiez T."/>
            <person name="Wong G.K."/>
            <person name="Wymore A."/>
            <person name="Zhang Y."/>
            <person name="Zimmer A.D."/>
            <person name="Quatrano R.S."/>
            <person name="Mayer K.F.X."/>
            <person name="Goodstein D."/>
            <person name="Casacuberta J.M."/>
            <person name="Vandepoele K."/>
            <person name="Reski R."/>
            <person name="Cuming A.C."/>
            <person name="Tuskan G.A."/>
            <person name="Maumus F."/>
            <person name="Salse J."/>
            <person name="Schmutz J."/>
            <person name="Rensing S.A."/>
        </authorList>
    </citation>
    <scope>NUCLEOTIDE SEQUENCE [LARGE SCALE GENOMIC DNA]</scope>
    <source>
        <strain evidence="3 4">cv. Gransden 2004</strain>
    </source>
</reference>
<dbReference type="EnsemblPlants" id="Pp3c5_25280V3.5">
    <property type="protein sequence ID" value="Pp3c5_25280V3.5"/>
    <property type="gene ID" value="Pp3c5_25280"/>
</dbReference>
<evidence type="ECO:0000313" key="4">
    <source>
        <dbReference type="Proteomes" id="UP000006727"/>
    </source>
</evidence>
<evidence type="ECO:0000313" key="3">
    <source>
        <dbReference type="EnsemblPlants" id="Pp3c5_25280V3.1"/>
    </source>
</evidence>
<evidence type="ECO:0000256" key="1">
    <source>
        <dbReference type="SAM" id="MobiDB-lite"/>
    </source>
</evidence>
<dbReference type="Gramene" id="Pp3c5_25280V3.1">
    <property type="protein sequence ID" value="Pp3c5_25280V3.1"/>
    <property type="gene ID" value="Pp3c5_25280"/>
</dbReference>
<dbReference type="GO" id="GO:0016592">
    <property type="term" value="C:mediator complex"/>
    <property type="evidence" value="ECO:0007669"/>
    <property type="project" value="InterPro"/>
</dbReference>
<dbReference type="KEGG" id="ppp:112282504"/>
<dbReference type="InterPro" id="IPR039638">
    <property type="entry name" value="MED33A/B"/>
</dbReference>
<dbReference type="GO" id="GO:2000762">
    <property type="term" value="P:regulation of phenylpropanoid metabolic process"/>
    <property type="evidence" value="ECO:0007669"/>
    <property type="project" value="InterPro"/>
</dbReference>
<proteinExistence type="predicted"/>
<feature type="region of interest" description="Disordered" evidence="1">
    <location>
        <begin position="407"/>
        <end position="426"/>
    </location>
</feature>
<dbReference type="EnsemblPlants" id="Pp3c5_25280V3.7">
    <property type="protein sequence ID" value="Pp3c5_25280V3.7"/>
    <property type="gene ID" value="Pp3c5_25280"/>
</dbReference>
<dbReference type="GeneID" id="112282504"/>
<dbReference type="EMBL" id="ABEU02000005">
    <property type="protein sequence ID" value="PNR54464.1"/>
    <property type="molecule type" value="Genomic_DNA"/>
</dbReference>
<dbReference type="EnsemblPlants" id="Pp3c5_25280V3.1">
    <property type="protein sequence ID" value="Pp3c5_25280V3.1"/>
    <property type="gene ID" value="Pp3c5_25280"/>
</dbReference>
<gene>
    <name evidence="3" type="primary">LOC112282504</name>
    <name evidence="2" type="ORF">PHYPA_008141</name>
</gene>
<keyword evidence="4" id="KW-1185">Reference proteome</keyword>
<protein>
    <recommendedName>
        <fullName evidence="5">Mediator of RNA polymerase II transcription subunit 33A</fullName>
    </recommendedName>
</protein>
<evidence type="ECO:0008006" key="5">
    <source>
        <dbReference type="Google" id="ProtNLM"/>
    </source>
</evidence>
<name>A0A2K1KL09_PHYPA</name>
<reference evidence="3" key="3">
    <citation type="submission" date="2020-12" db="UniProtKB">
        <authorList>
            <consortium name="EnsemblPlants"/>
        </authorList>
    </citation>
    <scope>IDENTIFICATION</scope>
</reference>
<dbReference type="Proteomes" id="UP000006727">
    <property type="component" value="Chromosome 5"/>
</dbReference>
<dbReference type="RefSeq" id="XP_024375912.1">
    <property type="nucleotide sequence ID" value="XM_024520144.2"/>
</dbReference>
<dbReference type="Gramene" id="Pp3c5_25280V3.7">
    <property type="protein sequence ID" value="Pp3c5_25280V3.7"/>
    <property type="gene ID" value="Pp3c5_25280"/>
</dbReference>
<sequence>MQPSWKAVMEVTKTAMAQNDFPLVWGTDLVTCIHKHGIGLPSVELSSVLVHCLVTNASYASSTATIWTYIQHAMSCQMVSVLHMLALLTSRILPSRHQQPENYRMYLELTSTFVFSLSSTKLMLCRDRVVKAVDEALQLSNSPDTPITEVGIVIVHFLFALMARLAESVYEDWKSNEGSIHGRTMESGTAGHEEKHEMGLEQLKKTNSLAAVHLMAKIIQNKRTADLLRIARRNLQDQWTLFVQRLQLLESLTNDPSSKAPKEAMDALGQLANAIQQGLHQEWRSSQMPVIHALLPSSCRSSSFGNAGGLGYSSPWLPFDIYMEAAMEGRRLSQRSNAEILADVMKAMQSVHAANWVDLFLGLWTAGLRLVKRDRESMEGPNTHVESRLCMLLSILPLAAGIVIEEEERGQPHPENISGDDKDRKIPGGRRAALETCLQVLGQFESLLVPPTAAVTAANQVAAKVAAFVSTGGQKMNVEISNSGKSAVGTMRHLIVDSCVSRGLLDNSAYFWLVTGGQLANIPSSPSQPSPWSVFMDGAPFSGSLRVALMSCPAGSVAELEKVYKTAIVGPEEERAAAASILCGASLIRSWNVQEYAVHFAVQLLSPPVAENWGGNSNPLIGHAPMLYAALQGMNTADAMNVLSLFGMFPELAASLLPICEVFGSLSNSKPVATVAGEDVTAHMLFSVAFLQLVKLWKFHRPPLEHCLLGSGASLGADLSLEYLLQLRNMQLASPSDRFGKQRMQVLGSTYTPSSGSVVSLDSFPRLQIWYMQHQACISATVSGLLRNNPMHQVGDRLLAMMFKKVNKSSPGPTPGISGSPSEDVSGRPILCAWDIIAAVPNVLEYSLTACAHGSLSPRDLTTGLRELVDYLPGAIATIVSYCSAETTRGLWKYASMNGQDWPSPAANLLTIQGEVKDILAAVGVHIPNPTGSGGGNAPVSLPLPLAALIGLTITFKLDRAGDTLLSVAGPGLESCSGAGPWFSMQVVAALWAQKVRRWHDYIVFISSCSVFKHNKPAMLQLLKSCFAVTLSSSPSLGSKLQMNGGVGALLGSWSAYGPEPVAPGIVYLRSYVFFHDIMFLSDEILILVAEAARELGTQGDFNKESLVGLGSRLRCVQASLPNSMARAVQASSLGASLLYVSGGAILVAKLFTDSIPTWFLSGKGSKGIHSTGGLILEGYAIAHFVLLSGALAWGVSGSSAVHLQAENTGIPSQIQRHYVLGAHMDFLASGLGGEIFISCEQTLWRSYVVGFLALMVTCTPMWILELKLDTLQKLATGLRFWHEHDLAVALLERGGPSAMGAAAELILC</sequence>
<dbReference type="PANTHER" id="PTHR33739">
    <property type="entry name" value="OS07G0681500 PROTEIN"/>
    <property type="match status" value="1"/>
</dbReference>
<organism evidence="2">
    <name type="scientific">Physcomitrium patens</name>
    <name type="common">Spreading-leaved earth moss</name>
    <name type="synonym">Physcomitrella patens</name>
    <dbReference type="NCBI Taxonomy" id="3218"/>
    <lineage>
        <taxon>Eukaryota</taxon>
        <taxon>Viridiplantae</taxon>
        <taxon>Streptophyta</taxon>
        <taxon>Embryophyta</taxon>
        <taxon>Bryophyta</taxon>
        <taxon>Bryophytina</taxon>
        <taxon>Bryopsida</taxon>
        <taxon>Funariidae</taxon>
        <taxon>Funariales</taxon>
        <taxon>Funariaceae</taxon>
        <taxon>Physcomitrium</taxon>
    </lineage>
</organism>
<dbReference type="PaxDb" id="3218-PP1S23_340V6.1"/>
<accession>A0A2K1KL09</accession>
<dbReference type="STRING" id="3218.A0A2K1KL09"/>